<comment type="subcellular location">
    <subcellularLocation>
        <location evidence="3">Host cell membrane</location>
        <topology evidence="3">Peripheral membrane protein</topology>
    </subcellularLocation>
    <subcellularLocation>
        <location evidence="1">Host cell membrane</location>
        <topology evidence="1">Single-pass type I membrane protein</topology>
    </subcellularLocation>
    <subcellularLocation>
        <location evidence="2">Host endosome membrane</location>
        <topology evidence="2">Peripheral membrane protein</topology>
    </subcellularLocation>
    <subcellularLocation>
        <location evidence="5">Host endosome membrane</location>
        <topology evidence="5">Single-pass type I membrane protein</topology>
    </subcellularLocation>
    <subcellularLocation>
        <location evidence="6">Virion membrane</location>
        <topology evidence="6">Peripheral membrane protein</topology>
    </subcellularLocation>
    <subcellularLocation>
        <location evidence="4">Virion membrane</location>
        <topology evidence="4">Single-pass type I membrane protein</topology>
    </subcellularLocation>
</comment>
<feature type="lipid moiety-binding region" description="S-palmitoyl cysteine; by host" evidence="33">
    <location>
        <position position="842"/>
    </location>
</feature>
<comment type="miscellaneous">
    <text evidence="33">HIV-1 lineages are divided in three main groups, M (for Major), O (for Outlier), and N (for New, or Non-M, Non-O). The vast majority of strains found worldwide belong to the group M. Group O seems to be endemic to and largely confined to Cameroon and neighboring countries in West Central Africa, where these viruses represent a small minority of HIV-1 strains. The group N is represented by a limited number of isolates from Cameroonian persons. The group M is further subdivided in 9 clades or subtypes (A to D, F to H, J and K).</text>
</comment>
<keyword evidence="31 33" id="KW-1160">Virus entry into host cell</keyword>
<reference evidence="38" key="1">
    <citation type="journal article" date="2005" name="J. Infect. Dis.">
        <title>HIV-1 chemokine coreceptor utilization in paired cerebrospinal fluid and plasma samples: a survey of subjects with viremia.</title>
        <authorList>
            <person name="Spudich S.S."/>
            <person name="Huang W."/>
            <person name="Nilsson A.C."/>
            <person name="Petropoulos C.J."/>
            <person name="Liegler T.J."/>
            <person name="Whitcomb J.M."/>
            <person name="Price R.W."/>
        </authorList>
    </citation>
    <scope>NUCLEOTIDE SEQUENCE</scope>
    <source>
        <strain evidence="38">7069P_c03</strain>
    </source>
</reference>
<dbReference type="Gene3D" id="1.20.5.490">
    <property type="entry name" value="Single helix bin"/>
    <property type="match status" value="1"/>
</dbReference>
<comment type="domain">
    <text evidence="33">The membrane proximal external region (MPER) present in gp41 is a tryptophan-rich region recognized by the antibodies 2F5, Z13, and 4E10. MPER seems to play a role in fusion.</text>
</comment>
<evidence type="ECO:0000256" key="12">
    <source>
        <dbReference type="ARBA" id="ARBA00022595"/>
    </source>
</evidence>
<feature type="lipid moiety-binding region" description="S-palmitoyl cysteine; by host" evidence="33">
    <location>
        <position position="769"/>
    </location>
</feature>
<comment type="similarity">
    <text evidence="33">Belongs to the HIV-1 env protein family.</text>
</comment>
<dbReference type="GO" id="GO:0016020">
    <property type="term" value="C:membrane"/>
    <property type="evidence" value="ECO:0007669"/>
    <property type="project" value="UniProtKB-UniRule"/>
</dbReference>
<evidence type="ECO:0000256" key="23">
    <source>
        <dbReference type="ARBA" id="ARBA00023046"/>
    </source>
</evidence>
<feature type="topological domain" description="Cytoplasmic" evidence="33">
    <location>
        <begin position="711"/>
        <end position="861"/>
    </location>
</feature>
<keyword evidence="30 33" id="KW-0449">Lipoprotein</keyword>
<evidence type="ECO:0000256" key="26">
    <source>
        <dbReference type="ARBA" id="ARBA00023139"/>
    </source>
</evidence>
<evidence type="ECO:0000256" key="14">
    <source>
        <dbReference type="ARBA" id="ARBA00022692"/>
    </source>
</evidence>
<evidence type="ECO:0000256" key="17">
    <source>
        <dbReference type="ARBA" id="ARBA00022804"/>
    </source>
</evidence>
<dbReference type="GO" id="GO:0019082">
    <property type="term" value="P:viral protein processing"/>
    <property type="evidence" value="ECO:0007669"/>
    <property type="project" value="UniProtKB-UniRule"/>
</dbReference>
<feature type="coiled-coil region" evidence="33">
    <location>
        <begin position="638"/>
        <end position="672"/>
    </location>
</feature>
<dbReference type="Gene3D" id="1.10.287.210">
    <property type="match status" value="1"/>
</dbReference>
<dbReference type="GO" id="GO:0019031">
    <property type="term" value="C:viral envelope"/>
    <property type="evidence" value="ECO:0007669"/>
    <property type="project" value="UniProtKB-KW"/>
</dbReference>
<evidence type="ECO:0000256" key="20">
    <source>
        <dbReference type="ARBA" id="ARBA00022879"/>
    </source>
</evidence>
<evidence type="ECO:0000256" key="11">
    <source>
        <dbReference type="ARBA" id="ARBA00022581"/>
    </source>
</evidence>
<dbReference type="InterPro" id="IPR036377">
    <property type="entry name" value="Gp120_core_sf"/>
</dbReference>
<keyword evidence="11 33" id="KW-0945">Host-virus interaction</keyword>
<evidence type="ECO:0000256" key="8">
    <source>
        <dbReference type="ARBA" id="ARBA00022510"/>
    </source>
</evidence>
<evidence type="ECO:0000256" key="6">
    <source>
        <dbReference type="ARBA" id="ARBA00004650"/>
    </source>
</evidence>
<keyword evidence="21 33" id="KW-1164">Virus endocytosis by host</keyword>
<evidence type="ECO:0000256" key="21">
    <source>
        <dbReference type="ARBA" id="ARBA00022890"/>
    </source>
</evidence>
<evidence type="ECO:0000256" key="31">
    <source>
        <dbReference type="ARBA" id="ARBA00023296"/>
    </source>
</evidence>
<comment type="PTM">
    <text evidence="33">Palmitoylation of the transmembrane protein and of Env polyprotein (prior to its proteolytic cleavage) is essential for their association with host cell membrane lipid rafts. Palmitoylation is therefore required for envelope trafficking to classical lipid rafts, but not for viral replication.</text>
</comment>
<feature type="disulfide bond" evidence="33">
    <location>
        <begin position="603"/>
        <end position="609"/>
    </location>
</feature>
<comment type="miscellaneous">
    <text evidence="33">Inhibitors targeting HIV-1 viral envelope proteins are used as antiretroviral drugs. Attachment of virions to the cell surface via non-specific interactions and CD4 binding can be blocked by inhibitors that include cyanovirin-N, cyclotriazadisulfonamide analogs, PRO 2000, TNX 355 and PRO 542. In addition, BMS 806 can block CD4-induced conformational changes. Env interactions with the coreceptor molecules can be targeted by CCR5 antagonists including SCH-D, maraviroc (UK 427857) and aplaviroc (GW 873140), and the CXCR4 antagonist AMD 070. Fusion of viral and cellular membranes can be inhibited by peptides such as enfuvirtide and tifuvirtide (T 1249). Resistance to inhibitors associated with mutations in Env are observed. Most of the time, single mutations confer only a modest reduction in drug susceptibility. Combination of several mutations is usually required to develop a high-level drug resistance.</text>
</comment>
<evidence type="ECO:0000256" key="24">
    <source>
        <dbReference type="ARBA" id="ARBA00023054"/>
    </source>
</evidence>
<feature type="region of interest" description="V5" evidence="33">
    <location>
        <begin position="466"/>
        <end position="476"/>
    </location>
</feature>
<organismHost>
    <name type="scientific">Homo sapiens</name>
    <name type="common">Human</name>
    <dbReference type="NCBI Taxonomy" id="9606"/>
</organismHost>
<dbReference type="GO" id="GO:0055036">
    <property type="term" value="C:virion membrane"/>
    <property type="evidence" value="ECO:0007669"/>
    <property type="project" value="UniProtKB-SubCell"/>
</dbReference>
<evidence type="ECO:0000256" key="3">
    <source>
        <dbReference type="ARBA" id="ARBA00004505"/>
    </source>
</evidence>
<comment type="domain">
    <text evidence="33 34">The 17 amino acids long immunosuppressive region is present in many retroviral envelope proteins. Synthetic peptides derived from this relatively conserved sequence inhibit immune function in vitro and in vivo.</text>
</comment>
<comment type="domain">
    <text evidence="33">Some of the most genetically diverse regions of the viral genome are present in Env. They are called variable regions 1 through 5 (V1 through V5). Coreceptor usage of gp120 is determined mainly by the primary structure of the third variable region (V3) in the outer domain of gp120. The sequence of V3 determines which coreceptor, CCR5 and/or CXCR4 (corresponding to R5/macrophage, X4/T cell and R5X4/T cell and macrophage tropism), is used to trigger the fusion potential of the Env complex, and hence which cells the virus can infect. Binding to CCR5 involves a region adjacent in addition to V3.</text>
</comment>
<feature type="transmembrane region" description="Helical" evidence="34">
    <location>
        <begin position="12"/>
        <end position="30"/>
    </location>
</feature>
<dbReference type="EMBL" id="AY842816">
    <property type="protein sequence ID" value="AAX12651.1"/>
    <property type="molecule type" value="Genomic_RNA"/>
</dbReference>
<name>Q5D7M4_HV1</name>
<evidence type="ECO:0000256" key="15">
    <source>
        <dbReference type="ARBA" id="ARBA00022703"/>
    </source>
</evidence>
<feature type="short sequence motif" description="Di-leucine internalization motif" evidence="33">
    <location>
        <begin position="860"/>
        <end position="861"/>
    </location>
</feature>
<keyword evidence="16 33" id="KW-0732">Signal</keyword>
<dbReference type="CDD" id="cd09909">
    <property type="entry name" value="HIV-1-like_HR1-HR2"/>
    <property type="match status" value="1"/>
</dbReference>
<evidence type="ECO:0000256" key="10">
    <source>
        <dbReference type="ARBA" id="ARBA00022570"/>
    </source>
</evidence>
<comment type="subcellular location">
    <molecule>Surface protein gp120</molecule>
    <subcellularLocation>
        <location evidence="33">Virion membrane</location>
        <topology evidence="33">Peripheral membrane protein</topology>
    </subcellularLocation>
    <subcellularLocation>
        <location evidence="33">Host cell membrane</location>
        <topology evidence="33">Peripheral membrane protein</topology>
    </subcellularLocation>
    <subcellularLocation>
        <location evidence="33">Host endosome membrane</location>
        <topology evidence="33">Single-pass type I membrane protein</topology>
    </subcellularLocation>
    <text evidence="33">The surface protein is not anchored to the viral envelope, but associates with the extravirion surface through its binding to TM. It is probably concentrated at the site of budding and incorporated into the virions possibly by contacts between the cytoplasmic tail of Env and the N-terminus of Gag.</text>
</comment>
<dbReference type="GO" id="GO:1903908">
    <property type="term" value="P:positive regulation of plasma membrane raft polarization"/>
    <property type="evidence" value="ECO:0007669"/>
    <property type="project" value="UniProtKB-UniRule"/>
</dbReference>
<dbReference type="GO" id="GO:0075512">
    <property type="term" value="P:clathrin-dependent endocytosis of virus by host cell"/>
    <property type="evidence" value="ECO:0007669"/>
    <property type="project" value="UniProtKB-UniRule"/>
</dbReference>
<comment type="PTM">
    <text evidence="33">Specific enzymatic cleavages in vivo yield mature proteins. Envelope glycoproteins are synthesized as a inactive precursor that is heavily N-glycosylated and processed likely by host cell furin in the Golgi to yield the mature SU and TM proteins. The cleavage site between SU and TM requires the minimal sequence [KR]-X-[KR]-R. About 2 of the 9 disulfide bonds of gp41 are reduced by P4HB/PDI, following binding to CD4 receptor.</text>
</comment>
<feature type="site" description="Cleavage; by host furin" evidence="33">
    <location>
        <begin position="516"/>
        <end position="517"/>
    </location>
</feature>
<keyword evidence="24 33" id="KW-0175">Coiled coil</keyword>
<dbReference type="SUPFAM" id="SSF56502">
    <property type="entry name" value="gp120 core"/>
    <property type="match status" value="2"/>
</dbReference>
<evidence type="ECO:0000256" key="13">
    <source>
        <dbReference type="ARBA" id="ARBA00022685"/>
    </source>
</evidence>
<evidence type="ECO:0000256" key="4">
    <source>
        <dbReference type="ARBA" id="ARBA00004563"/>
    </source>
</evidence>
<organism evidence="38">
    <name type="scientific">Human immunodeficiency virus type 1</name>
    <name type="common">HIV-1</name>
    <dbReference type="NCBI Taxonomy" id="11676"/>
    <lineage>
        <taxon>Viruses</taxon>
        <taxon>Riboviria</taxon>
        <taxon>Pararnavirae</taxon>
        <taxon>Artverviricota</taxon>
        <taxon>Revtraviricetes</taxon>
        <taxon>Ortervirales</taxon>
        <taxon>Retroviridae</taxon>
        <taxon>Orthoretrovirinae</taxon>
        <taxon>Lentivirus</taxon>
        <taxon>Lentivirus humimdef1</taxon>
    </lineage>
</organism>
<keyword evidence="17 33" id="KW-1161">Viral attachment to host cell</keyword>
<keyword evidence="18 33" id="KW-0946">Virion</keyword>
<evidence type="ECO:0000256" key="25">
    <source>
        <dbReference type="ARBA" id="ARBA00023136"/>
    </source>
</evidence>
<keyword evidence="19 33" id="KW-1043">Host membrane</keyword>
<dbReference type="Pfam" id="PF00517">
    <property type="entry name" value="GP41"/>
    <property type="match status" value="1"/>
</dbReference>
<feature type="transmembrane region" description="Helical" evidence="34">
    <location>
        <begin position="683"/>
        <end position="710"/>
    </location>
</feature>
<dbReference type="GO" id="GO:0005198">
    <property type="term" value="F:structural molecule activity"/>
    <property type="evidence" value="ECO:0007669"/>
    <property type="project" value="UniProtKB-UniRule"/>
</dbReference>
<dbReference type="GO" id="GO:0020002">
    <property type="term" value="C:host cell plasma membrane"/>
    <property type="evidence" value="ECO:0007669"/>
    <property type="project" value="UniProtKB-SubCell"/>
</dbReference>
<feature type="domain" description="Human immunodeficiency virus 1 envelope glycoprotein Gp120" evidence="36">
    <location>
        <begin position="35"/>
        <end position="516"/>
    </location>
</feature>
<comment type="caution">
    <text evidence="33 34">Lacks conserved residue(s) required for the propagation of feature annotation.</text>
</comment>
<evidence type="ECO:0000256" key="30">
    <source>
        <dbReference type="ARBA" id="ARBA00023288"/>
    </source>
</evidence>
<feature type="disulfide bond" evidence="33">
    <location>
        <begin position="226"/>
        <end position="255"/>
    </location>
</feature>
<feature type="chain" id="PRO_5023493437" description="Envelope glycoprotein gp160" evidence="33">
    <location>
        <begin position="33"/>
        <end position="861"/>
    </location>
</feature>
<feature type="transmembrane region" description="Helical" evidence="34">
    <location>
        <begin position="517"/>
        <end position="540"/>
    </location>
</feature>
<keyword evidence="25 33" id="KW-0472">Membrane</keyword>
<feature type="disulfide bond" evidence="33">
    <location>
        <begin position="236"/>
        <end position="247"/>
    </location>
</feature>
<feature type="short sequence motif" description="YXXL motif; contains endocytosis signal" evidence="33">
    <location>
        <begin position="717"/>
        <end position="720"/>
    </location>
</feature>
<evidence type="ECO:0000256" key="28">
    <source>
        <dbReference type="ARBA" id="ARBA00023180"/>
    </source>
</evidence>
<feature type="region of interest" description="CD4-binding loop" evidence="33">
    <location>
        <begin position="371"/>
        <end position="381"/>
    </location>
</feature>
<proteinExistence type="inferred from homology"/>
<sequence length="861" mass="98172">MRVKETMKNYQHLWRWGMMLFGMLMICGAVQEESWVTVYYGVPVWRDADATLFCASDAKAYKTEAHNVWATHACVPTDPNPQEIALENVTENFNMWKNNMVEQMHEDIISLWDQSLKPCVELTPLCVTLNCTDLRNDTNTNNTMSVNTTENIREELRNCSFNMTSTVRDRMHREYALFYKLDVVPIDNDNNTNTSYRNYRLISCNTSIIKQACPKVSFEPIPIHYCAPAGFAILKCSDAKFNGSGPCKNVSTVQCTHGIRPVVSTQLLLNGSLAEKDVVIRSENFTNNAKTIIVQLKNPVKINCTRPNNNTRKSIPMGPGRAMYATGDIIGDIRQAHCTINETEWNNTLKQIAIKLREQFGSNKTIAFKNSSGGDLEIEMHSFNCGGEFFYCNTTQLFNSTWNDTTINRTEGSNNTRNITLPCRIKQIINKWQEVGKAMYAPPIRGQIRCSSNITGLLLTRDGGDDTNITETFRPGGGDMRDNWRSELYKYKVVRIEPIGIAPTKAKRRVVQREKRAVGIGALFLGFLGAAGSTMGAASLTLTVQARQLLSGIVQQQNNLLRAIEAQQHLLQLTVWGIKQLQARVLAVERYLRDQQLLGIWGCSGKLICTTTVPWNASWSNKTLGAIWNNMTWMEWEREIDNYTGLIYNLLEESQNQQEKNEQDLLALDKWASLWSWFDISNWLWYIKIFIMIVGGLIGLRIVFVVLSIVNRVRQGYSPLSFQTRLPAQRGPDRPEGIEEEGGERDRDRSGPLVDGFLAIIWVDLRSLCLFSYHRLRDLLLIVTRIVELLGRRGWEALKYWWNLLQYWSQELKNSAVNLLNTTAIAVAEGTDRIIEIVQRACRAILHIPRRIRQGLERLLL</sequence>
<keyword evidence="14 33" id="KW-0812">Transmembrane</keyword>
<keyword evidence="27 33" id="KW-1015">Disulfide bond</keyword>
<accession>Q5D7M4</accession>
<evidence type="ECO:0000256" key="35">
    <source>
        <dbReference type="SAM" id="MobiDB-lite"/>
    </source>
</evidence>
<keyword evidence="7 33" id="KW-1168">Fusion of virus membrane with host membrane</keyword>
<evidence type="ECO:0000256" key="18">
    <source>
        <dbReference type="ARBA" id="ARBA00022844"/>
    </source>
</evidence>
<evidence type="ECO:0000256" key="16">
    <source>
        <dbReference type="ARBA" id="ARBA00022729"/>
    </source>
</evidence>
<keyword evidence="10 33" id="KW-1165">Clathrin-mediated endocytosis of virus by host</keyword>
<evidence type="ECO:0000256" key="19">
    <source>
        <dbReference type="ARBA" id="ARBA00022870"/>
    </source>
</evidence>
<evidence type="ECO:0000256" key="22">
    <source>
        <dbReference type="ARBA" id="ARBA00022989"/>
    </source>
</evidence>
<evidence type="ECO:0000256" key="2">
    <source>
        <dbReference type="ARBA" id="ARBA00004433"/>
    </source>
</evidence>
<comment type="function">
    <text evidence="33">Surface protein gp120: Attaches the virus to the host lymphoid cell by binding to the primary receptor CD4. This interaction induces a structural rearrangement creating a high affinity binding site for a chemokine coreceptor like CXCR4 and/or CCR5. Acts as a ligand for CD209/DC-SIGN and CLEC4M/DC-SIGNR, which are respectively found on dendritic cells (DCs), and on endothelial cells of liver sinusoids and lymph node sinuses. These interactions allow capture of viral particles at mucosal surfaces by these cells and subsequent transmission to permissive cells. HIV subverts the migration properties of dendritic cells to gain access to CD4+ T-cells in lymph nodes. Virus transmission to permissive T-cells occurs either in trans (without DCs infection, through viral capture and transmission), or in cis (following DCs productive infection, through the usual CD4-gp120 interaction), thereby inducing a robust infection. In trans infection, bound virions remain infectious over days and it is proposed that they are not degraded, but protected in non-lysosomal acidic organelles within the DCs close to the cell membrane thus contributing to the viral infectious potential during DCs' migration from the periphery to the lymphoid tissues. On arrival at lymphoid tissues, intact virions recycle back to DCs' cell surface allowing virus transmission to CD4+ T-cells.</text>
</comment>
<keyword evidence="29 33" id="KW-0899">Viral immunoevasion</keyword>
<keyword evidence="13 33" id="KW-0165">Cleavage on pair of basic residues</keyword>
<gene>
    <name evidence="33 38" type="primary">env</name>
</gene>
<evidence type="ECO:0000256" key="1">
    <source>
        <dbReference type="ARBA" id="ARBA00004402"/>
    </source>
</evidence>
<evidence type="ECO:0000256" key="7">
    <source>
        <dbReference type="ARBA" id="ARBA00022506"/>
    </source>
</evidence>
<comment type="PTM">
    <text evidence="33">Highly glycosylated by host. The high number of glycan on the protein is reffered to as 'glycan shield' because it contributes to hide protein sequence from adaptive immune system.</text>
</comment>
<feature type="chain" id="PRO_5023493436" description="Transmembrane protein gp41" evidence="33">
    <location>
        <begin position="517"/>
        <end position="861"/>
    </location>
</feature>
<comment type="subcellular location">
    <molecule>Transmembrane protein gp41</molecule>
    <subcellularLocation>
        <location evidence="33">Virion membrane</location>
        <topology evidence="33">Single-pass type I membrane protein</topology>
    </subcellularLocation>
    <subcellularLocation>
        <location evidence="33">Host cell membrane</location>
        <topology evidence="33">Single-pass type I membrane protein</topology>
    </subcellularLocation>
    <subcellularLocation>
        <location evidence="33">Host endosome membrane</location>
        <topology evidence="33">Single-pass type I membrane protein</topology>
    </subcellularLocation>
    <text evidence="33">It is probably concentrated at the site of budding and incorporated into the virions possibly by contacts between the cytoplasmic tail of Env and the N-terminus of Gag.</text>
</comment>
<feature type="region of interest" description="Immunosuppression" evidence="33">
    <location>
        <begin position="579"/>
        <end position="597"/>
    </location>
</feature>
<comment type="subunit">
    <text evidence="33">The mature envelope protein (Env) consists of a homotrimer of non-covalently associated gp120-gp41 heterodimers. The resulting complex protrudes from the virus surface as a spike. There seems to be as few as 10 spikes on the average virion. Surface protein gp120 interacts with host CD4, CCR5 and CXCR4. Gp120 also interacts with the C-type lectins CD209/DC-SIGN and CLEC4M/DC-SIGNR (collectively referred to as DC-SIGN(R)). Gp120 and gp41 interact with GalCer. Gp120 interacts with host ITGA4/ITGB7 complex; on CD4+ T-cells, this interaction results in rapid activation of integrin ITGAL/LFA-1, which facilitates efficient cell-to-cell spreading of HIV-1. Gp120 interacts with cell-associated heparan sulfate; this interaction increases virus infectivity on permissive cells and may be involved in infection of CD4- cells.</text>
</comment>
<keyword evidence="8 33" id="KW-1170">Fusion of virus membrane with host endosomal membrane</keyword>
<evidence type="ECO:0000313" key="38">
    <source>
        <dbReference type="EMBL" id="AAX12651.1"/>
    </source>
</evidence>
<feature type="domain" description="Retroviral envelope protein GP41-like" evidence="37">
    <location>
        <begin position="535"/>
        <end position="724"/>
    </location>
</feature>
<dbReference type="GO" id="GO:1903911">
    <property type="term" value="P:positive regulation of receptor clustering"/>
    <property type="evidence" value="ECO:0007669"/>
    <property type="project" value="UniProtKB-UniRule"/>
</dbReference>
<dbReference type="SUPFAM" id="SSF58069">
    <property type="entry name" value="Virus ectodomain"/>
    <property type="match status" value="1"/>
</dbReference>
<keyword evidence="15 33" id="KW-0053">Apoptosis</keyword>
<evidence type="ECO:0000256" key="29">
    <source>
        <dbReference type="ARBA" id="ARBA00023280"/>
    </source>
</evidence>
<keyword evidence="9 33" id="KW-1032">Host cell membrane</keyword>
<keyword evidence="20 33" id="KW-0261">Viral envelope protein</keyword>
<dbReference type="FunFam" id="1.10.287.210:FF:000001">
    <property type="entry name" value="Envelope glycoprotein gp160"/>
    <property type="match status" value="1"/>
</dbReference>
<keyword evidence="28 33" id="KW-0325">Glycoprotein</keyword>
<keyword evidence="23 33" id="KW-1039">Host endosome</keyword>
<dbReference type="GO" id="GO:0052031">
    <property type="term" value="P:symbiont-mediated perturbation of host defense response"/>
    <property type="evidence" value="ECO:0007669"/>
    <property type="project" value="UniProtKB-UniRule"/>
</dbReference>
<comment type="domain">
    <text evidence="33">The CD4-binding region is targeted by the antibody b12.</text>
</comment>
<dbReference type="GO" id="GO:0019064">
    <property type="term" value="P:fusion of virus membrane with host plasma membrane"/>
    <property type="evidence" value="ECO:0007669"/>
    <property type="project" value="UniProtKB-UniRule"/>
</dbReference>
<evidence type="ECO:0000259" key="37">
    <source>
        <dbReference type="Pfam" id="PF00517"/>
    </source>
</evidence>
<dbReference type="Gene3D" id="2.170.40.20">
    <property type="entry name" value="Human immunodeficiency virus 1, Gp160, envelope glycoprotein"/>
    <property type="match status" value="2"/>
</dbReference>
<evidence type="ECO:0000256" key="5">
    <source>
        <dbReference type="ARBA" id="ARBA00004578"/>
    </source>
</evidence>
<comment type="subunit">
    <text evidence="32">The mature envelope protein (Env) consists of a homotrimer of non-covalently associated gp120-gp41 heterodimers. The resulting complex protrudes from the virus surface as a spike. There seems to be as few as 10 spikes on the average virion. Interacts with host CD4, CCR5 and CXCR4. Gp120 also interacts with the C-type lectins CD209/DC-SIGN and CLEC4M/DC-SIGNR (collectively referred to as DC-SIGN(R)). Gp120 and gp41 interact with GalCer. Gp120 interacts with host ITGA4/ITGB7 complex; on CD4+ T-cells, this interaction results in rapid activation of integrin ITGAL/LFA-1, which facilitates efficient cell-to-cell spreading of HIV-1. Gp120 interacts with cell-associated heparan sulfate; this interaction increases virus infectivity on permissive cells and may be involved in infection of CD4- cells.</text>
</comment>
<dbReference type="InterPro" id="IPR000777">
    <property type="entry name" value="HIV1_Gp120"/>
</dbReference>
<dbReference type="InterPro" id="IPR000328">
    <property type="entry name" value="GP41-like"/>
</dbReference>
<dbReference type="FunFam" id="2.170.40.20:FF:000001">
    <property type="entry name" value="Envelope glycoprotein gp160"/>
    <property type="match status" value="1"/>
</dbReference>
<evidence type="ECO:0000256" key="33">
    <source>
        <dbReference type="HAMAP-Rule" id="MF_04083"/>
    </source>
</evidence>
<comment type="domain">
    <text evidence="33">The YXXL motif is involved in determining the exact site of viral release at the surface of infected mononuclear cells and promotes endocytosis. YXXL and di-leucine endocytosis motifs interact directly or indirectly with the clathrin adapter complexes, opperate independently, and their activities are not additive.</text>
</comment>
<evidence type="ECO:0000256" key="32">
    <source>
        <dbReference type="ARBA" id="ARBA00062028"/>
    </source>
</evidence>
<dbReference type="Pfam" id="PF00516">
    <property type="entry name" value="GP120"/>
    <property type="match status" value="1"/>
</dbReference>
<feature type="region of interest" description="MPER; binding to GalCer" evidence="33">
    <location>
        <begin position="667"/>
        <end position="688"/>
    </location>
</feature>
<evidence type="ECO:0000256" key="27">
    <source>
        <dbReference type="ARBA" id="ARBA00023157"/>
    </source>
</evidence>
<feature type="region of interest" description="Disordered" evidence="35">
    <location>
        <begin position="724"/>
        <end position="749"/>
    </location>
</feature>
<protein>
    <recommendedName>
        <fullName evidence="33">Envelope glycoprotein gp160</fullName>
    </recommendedName>
    <alternativeName>
        <fullName evidence="33">Env polyprotein</fullName>
    </alternativeName>
    <component>
        <recommendedName>
            <fullName evidence="33">Surface protein gp120</fullName>
            <shortName evidence="33">SU</shortName>
        </recommendedName>
        <alternativeName>
            <fullName evidence="33">Glycoprotein 120</fullName>
            <shortName evidence="33">gp120</shortName>
        </alternativeName>
    </component>
    <component>
        <recommendedName>
            <fullName evidence="33">Transmembrane protein gp41</fullName>
            <shortName evidence="33">TM</shortName>
        </recommendedName>
        <alternativeName>
            <fullName evidence="33">Glycoprotein 41</fullName>
            <shortName evidence="33">gp41</shortName>
        </alternativeName>
    </component>
</protein>
<feature type="disulfide bond" evidence="33">
    <location>
        <begin position="54"/>
        <end position="74"/>
    </location>
</feature>
<evidence type="ECO:0000256" key="9">
    <source>
        <dbReference type="ARBA" id="ARBA00022511"/>
    </source>
</evidence>
<dbReference type="InterPro" id="IPR037527">
    <property type="entry name" value="Gp160"/>
</dbReference>
<evidence type="ECO:0000259" key="36">
    <source>
        <dbReference type="Pfam" id="PF00516"/>
    </source>
</evidence>
<dbReference type="GO" id="GO:0044175">
    <property type="term" value="C:host cell endosome membrane"/>
    <property type="evidence" value="ECO:0007669"/>
    <property type="project" value="UniProtKB-SubCell"/>
</dbReference>
<dbReference type="FunFam" id="1.20.5.490:FF:000001">
    <property type="entry name" value="Envelope glycoprotein gp160"/>
    <property type="match status" value="1"/>
</dbReference>
<keyword evidence="26 33" id="KW-0564">Palmitate</keyword>
<keyword evidence="22 33" id="KW-1133">Transmembrane helix</keyword>
<evidence type="ECO:0000256" key="34">
    <source>
        <dbReference type="RuleBase" id="RU363095"/>
    </source>
</evidence>
<dbReference type="GO" id="GO:0019062">
    <property type="term" value="P:virion attachment to host cell"/>
    <property type="evidence" value="ECO:0007669"/>
    <property type="project" value="UniProtKB-UniRule"/>
</dbReference>
<keyword evidence="12 33" id="KW-1162">Viral penetration into host cytoplasm</keyword>
<comment type="function">
    <text evidence="33">Transmembrane protein gp41: Acts as a class I viral fusion protein. Under the current model, the protein has at least 3 conformational states: pre-fusion native state, pre-hairpin intermediate state, and post-fusion hairpin state. During fusion of viral and target intracellular membranes, the coiled coil regions (heptad repeats) assume a trimer-of-hairpins structure, positioning the fusion peptide in close proximity to the C-terminal region of the ectodomain. The formation of this structure appears to drive apposition and subsequent fusion of viral and target cell membranes. Complete fusion occurs in host cell endosomes and is dynamin-dependent, however some lipid transfer might occur at the plasma membrane. The virus undergoes clathrin-dependent internalization long before endosomal fusion, thus minimizing the surface exposure of conserved viral epitopes during fusion and reducing the efficacy of inhibitors targeting these epitopes. Membranes fusion leads to delivery of the nucleocapsid into the cytoplasm.</text>
</comment>
<dbReference type="FunFam" id="2.170.40.20:FF:000003">
    <property type="entry name" value="Envelope glycoprotein gp160"/>
    <property type="match status" value="1"/>
</dbReference>
<dbReference type="HAMAP" id="MF_04083">
    <property type="entry name" value="HIV_ENV"/>
    <property type="match status" value="1"/>
</dbReference>
<comment type="function">
    <text evidence="33">Envelope glycoprotein gp160: Oligomerizes in the host endoplasmic reticulum into predominantly trimers. In a second time, gp160 transits in the host Golgi, where glycosylation is completed. The precursor is then proteolytically cleaved in the trans-Golgi and thereby activated by cellular furin or furin-like proteases to produce gp120 and gp41.</text>
</comment>
<dbReference type="GO" id="GO:0039654">
    <property type="term" value="P:fusion of virus membrane with host endosome membrane"/>
    <property type="evidence" value="ECO:0007669"/>
    <property type="project" value="UniProtKB-UniRule"/>
</dbReference>
<feature type="region of interest" description="Fusion peptide" evidence="33">
    <location>
        <begin position="517"/>
        <end position="537"/>
    </location>
</feature>